<dbReference type="PANTHER" id="PTHR47816">
    <property type="entry name" value="RIBOSOMAL RNA SMALL SUBUNIT METHYLTRANSFERASE C"/>
    <property type="match status" value="1"/>
</dbReference>
<dbReference type="RefSeq" id="WP_284217506.1">
    <property type="nucleotide sequence ID" value="NZ_BSOT01000005.1"/>
</dbReference>
<dbReference type="InterPro" id="IPR002052">
    <property type="entry name" value="DNA_methylase_N6_adenine_CS"/>
</dbReference>
<dbReference type="InterPro" id="IPR007848">
    <property type="entry name" value="Small_mtfrase_dom"/>
</dbReference>
<name>A0AA37SZH7_9ALTE</name>
<comment type="catalytic activity">
    <reaction evidence="6">
        <text>guanosine(1835) in 23S rRNA + S-adenosyl-L-methionine = N(2)-methylguanosine(1835) in 23S rRNA + S-adenosyl-L-homocysteine + H(+)</text>
        <dbReference type="Rhea" id="RHEA:42744"/>
        <dbReference type="Rhea" id="RHEA-COMP:10217"/>
        <dbReference type="Rhea" id="RHEA-COMP:10218"/>
        <dbReference type="ChEBI" id="CHEBI:15378"/>
        <dbReference type="ChEBI" id="CHEBI:57856"/>
        <dbReference type="ChEBI" id="CHEBI:59789"/>
        <dbReference type="ChEBI" id="CHEBI:74269"/>
        <dbReference type="ChEBI" id="CHEBI:74481"/>
        <dbReference type="EC" id="2.1.1.174"/>
    </reaction>
</comment>
<comment type="function">
    <text evidence="6">Specifically methylates the guanine in position 1835 (m2G1835) of 23S rRNA.</text>
</comment>
<keyword evidence="2 6" id="KW-0698">rRNA processing</keyword>
<dbReference type="InterPro" id="IPR046977">
    <property type="entry name" value="RsmC/RlmG"/>
</dbReference>
<keyword evidence="5 6" id="KW-0949">S-adenosyl-L-methionine</keyword>
<keyword evidence="10" id="KW-1185">Reference proteome</keyword>
<dbReference type="PIRSF" id="PIRSF037565">
    <property type="entry name" value="RRNA_m2G_Mtase_RsmD_prd"/>
    <property type="match status" value="1"/>
</dbReference>
<accession>A0AA37SZH7</accession>
<reference evidence="9" key="2">
    <citation type="submission" date="2023-01" db="EMBL/GenBank/DDBJ databases">
        <title>Draft genome sequence of Agaribacter marinus strain NBRC 110023.</title>
        <authorList>
            <person name="Sun Q."/>
            <person name="Mori K."/>
        </authorList>
    </citation>
    <scope>NUCLEOTIDE SEQUENCE</scope>
    <source>
        <strain evidence="9">NBRC 110023</strain>
    </source>
</reference>
<dbReference type="PANTHER" id="PTHR47816:SF5">
    <property type="entry name" value="RIBOSOMAL RNA LARGE SUBUNIT METHYLTRANSFERASE G"/>
    <property type="match status" value="1"/>
</dbReference>
<organism evidence="9 10">
    <name type="scientific">Agaribacter marinus</name>
    <dbReference type="NCBI Taxonomy" id="1431249"/>
    <lineage>
        <taxon>Bacteria</taxon>
        <taxon>Pseudomonadati</taxon>
        <taxon>Pseudomonadota</taxon>
        <taxon>Gammaproteobacteria</taxon>
        <taxon>Alteromonadales</taxon>
        <taxon>Alteromonadaceae</taxon>
        <taxon>Agaribacter</taxon>
    </lineage>
</organism>
<dbReference type="GO" id="GO:0003676">
    <property type="term" value="F:nucleic acid binding"/>
    <property type="evidence" value="ECO:0007669"/>
    <property type="project" value="InterPro"/>
</dbReference>
<evidence type="ECO:0000256" key="1">
    <source>
        <dbReference type="ARBA" id="ARBA00022490"/>
    </source>
</evidence>
<evidence type="ECO:0000259" key="7">
    <source>
        <dbReference type="Pfam" id="PF05175"/>
    </source>
</evidence>
<comment type="subcellular location">
    <subcellularLocation>
        <location evidence="6">Cytoplasm</location>
    </subcellularLocation>
</comment>
<keyword evidence="3 6" id="KW-0489">Methyltransferase</keyword>
<evidence type="ECO:0000259" key="8">
    <source>
        <dbReference type="Pfam" id="PF26049"/>
    </source>
</evidence>
<dbReference type="InterPro" id="IPR017237">
    <property type="entry name" value="RLMG"/>
</dbReference>
<dbReference type="Pfam" id="PF26049">
    <property type="entry name" value="RLMG_N"/>
    <property type="match status" value="1"/>
</dbReference>
<sequence>MSNTELLINDTPLSLHRFPASRDKSLQAWDASDEFIIRHIEEQDLYSKLGNLAIINDEFGALTCFYADYSPQVVSDSWLSHCAIRQNLSRNEKNNDINISDALAMEELKRPLSAVLIKVPRTLAMLEHQLIALQTLVNEDTLFIAAGKVKSITNTVLSLVSKHLGEPKTSLAKKKARLIFCNIDATKSSEMPYPSTVSDPSIPFDLINHANVFCREHLDIGARMLLKHLPSGSNSIYPNLYGSDDEISHPSQKKSVIDLGCGNGVIGIQYLLNNKDDEVLFIDESFMAIASAKAGAEKAGVSARAQFIVSDCFSELSANDINAYDLILCNPPFHQQNTITDDIAWRMFSQAQKYLKLNGELRVVANRHLDYVNKFKRLFGGATVVGNNKKFIVLSAQKMR</sequence>
<dbReference type="AlphaFoldDB" id="A0AA37SZH7"/>
<evidence type="ECO:0000313" key="9">
    <source>
        <dbReference type="EMBL" id="GLR71214.1"/>
    </source>
</evidence>
<dbReference type="Pfam" id="PF05175">
    <property type="entry name" value="MTS"/>
    <property type="match status" value="1"/>
</dbReference>
<comment type="caution">
    <text evidence="9">The sequence shown here is derived from an EMBL/GenBank/DDBJ whole genome shotgun (WGS) entry which is preliminary data.</text>
</comment>
<evidence type="ECO:0000256" key="2">
    <source>
        <dbReference type="ARBA" id="ARBA00022552"/>
    </source>
</evidence>
<dbReference type="InterPro" id="IPR058679">
    <property type="entry name" value="RlmG_N"/>
</dbReference>
<dbReference type="GO" id="GO:0052916">
    <property type="term" value="F:23S rRNA (guanine(1835)-N(2))-methyltransferase activity"/>
    <property type="evidence" value="ECO:0007669"/>
    <property type="project" value="UniProtKB-EC"/>
</dbReference>
<evidence type="ECO:0000256" key="6">
    <source>
        <dbReference type="HAMAP-Rule" id="MF_01859"/>
    </source>
</evidence>
<reference evidence="9" key="1">
    <citation type="journal article" date="2014" name="Int. J. Syst. Evol. Microbiol.">
        <title>Complete genome sequence of Corynebacterium casei LMG S-19264T (=DSM 44701T), isolated from a smear-ripened cheese.</title>
        <authorList>
            <consortium name="US DOE Joint Genome Institute (JGI-PGF)"/>
            <person name="Walter F."/>
            <person name="Albersmeier A."/>
            <person name="Kalinowski J."/>
            <person name="Ruckert C."/>
        </authorList>
    </citation>
    <scope>NUCLEOTIDE SEQUENCE</scope>
    <source>
        <strain evidence="9">NBRC 110023</strain>
    </source>
</reference>
<keyword evidence="1 6" id="KW-0963">Cytoplasm</keyword>
<evidence type="ECO:0000256" key="3">
    <source>
        <dbReference type="ARBA" id="ARBA00022603"/>
    </source>
</evidence>
<feature type="domain" description="RlmG N-terminal" evidence="8">
    <location>
        <begin position="4"/>
        <end position="184"/>
    </location>
</feature>
<evidence type="ECO:0000313" key="10">
    <source>
        <dbReference type="Proteomes" id="UP001156601"/>
    </source>
</evidence>
<evidence type="ECO:0000256" key="5">
    <source>
        <dbReference type="ARBA" id="ARBA00022691"/>
    </source>
</evidence>
<dbReference type="InterPro" id="IPR029063">
    <property type="entry name" value="SAM-dependent_MTases_sf"/>
</dbReference>
<dbReference type="HAMAP" id="MF_01859">
    <property type="entry name" value="23SrRNA_methyltr_G"/>
    <property type="match status" value="1"/>
</dbReference>
<proteinExistence type="inferred from homology"/>
<comment type="similarity">
    <text evidence="6">Belongs to the methyltransferase superfamily. RlmG family.</text>
</comment>
<dbReference type="EMBL" id="BSOT01000005">
    <property type="protein sequence ID" value="GLR71214.1"/>
    <property type="molecule type" value="Genomic_DNA"/>
</dbReference>
<dbReference type="SUPFAM" id="SSF53335">
    <property type="entry name" value="S-adenosyl-L-methionine-dependent methyltransferases"/>
    <property type="match status" value="1"/>
</dbReference>
<protein>
    <recommendedName>
        <fullName evidence="6">Ribosomal RNA large subunit methyltransferase G</fullName>
        <ecNumber evidence="6">2.1.1.174</ecNumber>
    </recommendedName>
    <alternativeName>
        <fullName evidence="6">23S rRNA m2G1835 methyltransferase</fullName>
    </alternativeName>
    <alternativeName>
        <fullName evidence="6">rRNA (guanine-N(2)-)-methyltransferase RlmG</fullName>
    </alternativeName>
</protein>
<dbReference type="Gene3D" id="3.40.50.150">
    <property type="entry name" value="Vaccinia Virus protein VP39"/>
    <property type="match status" value="2"/>
</dbReference>
<dbReference type="GO" id="GO:0005737">
    <property type="term" value="C:cytoplasm"/>
    <property type="evidence" value="ECO:0007669"/>
    <property type="project" value="UniProtKB-SubCell"/>
</dbReference>
<feature type="domain" description="Methyltransferase small" evidence="7">
    <location>
        <begin position="205"/>
        <end position="394"/>
    </location>
</feature>
<dbReference type="EC" id="2.1.1.174" evidence="6"/>
<keyword evidence="4 6" id="KW-0808">Transferase</keyword>
<dbReference type="PROSITE" id="PS00092">
    <property type="entry name" value="N6_MTASE"/>
    <property type="match status" value="1"/>
</dbReference>
<gene>
    <name evidence="6 9" type="primary">rlmG</name>
    <name evidence="9" type="ORF">GCM10007852_21220</name>
</gene>
<dbReference type="Proteomes" id="UP001156601">
    <property type="component" value="Unassembled WGS sequence"/>
</dbReference>
<dbReference type="CDD" id="cd02440">
    <property type="entry name" value="AdoMet_MTases"/>
    <property type="match status" value="1"/>
</dbReference>
<evidence type="ECO:0000256" key="4">
    <source>
        <dbReference type="ARBA" id="ARBA00022679"/>
    </source>
</evidence>